<accession>A0A6G9I9P0</accession>
<comment type="subcellular location">
    <subcellularLocation>
        <location evidence="1">Cell inner membrane</location>
        <topology evidence="1">Multi-pass membrane protein</topology>
    </subcellularLocation>
</comment>
<evidence type="ECO:0000259" key="11">
    <source>
        <dbReference type="PROSITE" id="PS50893"/>
    </source>
</evidence>
<keyword evidence="7 13" id="KW-0067">ATP-binding</keyword>
<keyword evidence="6" id="KW-0547">Nucleotide-binding</keyword>
<dbReference type="InterPro" id="IPR039421">
    <property type="entry name" value="Type_1_exporter"/>
</dbReference>
<dbReference type="GO" id="GO:0016887">
    <property type="term" value="F:ATP hydrolysis activity"/>
    <property type="evidence" value="ECO:0007669"/>
    <property type="project" value="InterPro"/>
</dbReference>
<evidence type="ECO:0000256" key="8">
    <source>
        <dbReference type="ARBA" id="ARBA00022989"/>
    </source>
</evidence>
<dbReference type="PANTHER" id="PTHR24221">
    <property type="entry name" value="ATP-BINDING CASSETTE SUB-FAMILY B"/>
    <property type="match status" value="1"/>
</dbReference>
<evidence type="ECO:0000256" key="9">
    <source>
        <dbReference type="ARBA" id="ARBA00023136"/>
    </source>
</evidence>
<dbReference type="Proteomes" id="UP000501168">
    <property type="component" value="Chromosome"/>
</dbReference>
<dbReference type="EMBL" id="CP050253">
    <property type="protein sequence ID" value="QIQ20936.1"/>
    <property type="molecule type" value="Genomic_DNA"/>
</dbReference>
<keyword evidence="8 10" id="KW-1133">Transmembrane helix</keyword>
<dbReference type="InterPro" id="IPR014216">
    <property type="entry name" value="ABC_transptr_CydD"/>
</dbReference>
<dbReference type="SMART" id="SM00382">
    <property type="entry name" value="AAA"/>
    <property type="match status" value="1"/>
</dbReference>
<dbReference type="PROSITE" id="PS50893">
    <property type="entry name" value="ABC_TRANSPORTER_2"/>
    <property type="match status" value="1"/>
</dbReference>
<feature type="transmembrane region" description="Helical" evidence="10">
    <location>
        <begin position="173"/>
        <end position="192"/>
    </location>
</feature>
<keyword evidence="2" id="KW-0813">Transport</keyword>
<dbReference type="PROSITE" id="PS50929">
    <property type="entry name" value="ABC_TM1F"/>
    <property type="match status" value="1"/>
</dbReference>
<dbReference type="InterPro" id="IPR036640">
    <property type="entry name" value="ABC1_TM_sf"/>
</dbReference>
<dbReference type="RefSeq" id="WP_166915217.1">
    <property type="nucleotide sequence ID" value="NZ_CP050253.1"/>
</dbReference>
<evidence type="ECO:0000256" key="6">
    <source>
        <dbReference type="ARBA" id="ARBA00022741"/>
    </source>
</evidence>
<dbReference type="GO" id="GO:0005524">
    <property type="term" value="F:ATP binding"/>
    <property type="evidence" value="ECO:0007669"/>
    <property type="project" value="UniProtKB-KW"/>
</dbReference>
<keyword evidence="4" id="KW-0997">Cell inner membrane</keyword>
<evidence type="ECO:0000259" key="12">
    <source>
        <dbReference type="PROSITE" id="PS50929"/>
    </source>
</evidence>
<feature type="transmembrane region" description="Helical" evidence="10">
    <location>
        <begin position="28"/>
        <end position="52"/>
    </location>
</feature>
<dbReference type="InParanoid" id="A0A6G9I9P0"/>
<dbReference type="KEGG" id="orb:IPMB12_04105"/>
<dbReference type="InterPro" id="IPR011527">
    <property type="entry name" value="ABC1_TM_dom"/>
</dbReference>
<feature type="transmembrane region" description="Helical" evidence="10">
    <location>
        <begin position="280"/>
        <end position="299"/>
    </location>
</feature>
<evidence type="ECO:0000256" key="10">
    <source>
        <dbReference type="SAM" id="Phobius"/>
    </source>
</evidence>
<keyword evidence="9 10" id="KW-0472">Membrane</keyword>
<dbReference type="Gene3D" id="3.40.50.300">
    <property type="entry name" value="P-loop containing nucleotide triphosphate hydrolases"/>
    <property type="match status" value="1"/>
</dbReference>
<dbReference type="NCBIfam" id="TIGR02857">
    <property type="entry name" value="CydD"/>
    <property type="match status" value="1"/>
</dbReference>
<evidence type="ECO:0000313" key="14">
    <source>
        <dbReference type="Proteomes" id="UP000501168"/>
    </source>
</evidence>
<dbReference type="PANTHER" id="PTHR24221:SF261">
    <property type="entry name" value="GLUTATHIONE_L-CYSTEINE TRANSPORT SYSTEM ATP-BINDING_PERMEASE PROTEIN CYDD"/>
    <property type="match status" value="1"/>
</dbReference>
<dbReference type="FunCoup" id="A0A6G9I9P0">
    <property type="interactions" value="102"/>
</dbReference>
<organism evidence="13 14">
    <name type="scientific">Zophobihabitans entericus</name>
    <dbReference type="NCBI Taxonomy" id="1635327"/>
    <lineage>
        <taxon>Bacteria</taxon>
        <taxon>Pseudomonadati</taxon>
        <taxon>Pseudomonadota</taxon>
        <taxon>Gammaproteobacteria</taxon>
        <taxon>Orbales</taxon>
        <taxon>Orbaceae</taxon>
        <taxon>Zophobihabitans</taxon>
    </lineage>
</organism>
<dbReference type="Pfam" id="PF00005">
    <property type="entry name" value="ABC_tran"/>
    <property type="match status" value="1"/>
</dbReference>
<dbReference type="Gene3D" id="1.20.1560.10">
    <property type="entry name" value="ABC transporter type 1, transmembrane domain"/>
    <property type="match status" value="1"/>
</dbReference>
<dbReference type="GO" id="GO:0140359">
    <property type="term" value="F:ABC-type transporter activity"/>
    <property type="evidence" value="ECO:0007669"/>
    <property type="project" value="InterPro"/>
</dbReference>
<dbReference type="GO" id="GO:0042883">
    <property type="term" value="P:cysteine transport"/>
    <property type="evidence" value="ECO:0007669"/>
    <property type="project" value="InterPro"/>
</dbReference>
<dbReference type="InterPro" id="IPR003593">
    <property type="entry name" value="AAA+_ATPase"/>
</dbReference>
<feature type="transmembrane region" description="Helical" evidence="10">
    <location>
        <begin position="248"/>
        <end position="274"/>
    </location>
</feature>
<keyword evidence="3" id="KW-1003">Cell membrane</keyword>
<evidence type="ECO:0000256" key="4">
    <source>
        <dbReference type="ARBA" id="ARBA00022519"/>
    </source>
</evidence>
<dbReference type="AlphaFoldDB" id="A0A6G9I9P0"/>
<dbReference type="InterPro" id="IPR003439">
    <property type="entry name" value="ABC_transporter-like_ATP-bd"/>
</dbReference>
<feature type="domain" description="ABC transmembrane type-1" evidence="12">
    <location>
        <begin position="28"/>
        <end position="318"/>
    </location>
</feature>
<proteinExistence type="predicted"/>
<evidence type="ECO:0000256" key="7">
    <source>
        <dbReference type="ARBA" id="ARBA00022840"/>
    </source>
</evidence>
<evidence type="ECO:0000256" key="3">
    <source>
        <dbReference type="ARBA" id="ARBA00022475"/>
    </source>
</evidence>
<dbReference type="GO" id="GO:0034040">
    <property type="term" value="F:ATPase-coupled lipid transmembrane transporter activity"/>
    <property type="evidence" value="ECO:0007669"/>
    <property type="project" value="TreeGrafter"/>
</dbReference>
<evidence type="ECO:0000256" key="2">
    <source>
        <dbReference type="ARBA" id="ARBA00022448"/>
    </source>
</evidence>
<evidence type="ECO:0000256" key="1">
    <source>
        <dbReference type="ARBA" id="ARBA00004429"/>
    </source>
</evidence>
<protein>
    <submittedName>
        <fullName evidence="13">Cysteine/glutathione ABC transporter permease/ATP-binding protein CydD</fullName>
    </submittedName>
</protein>
<dbReference type="Pfam" id="PF00664">
    <property type="entry name" value="ABC_membrane"/>
    <property type="match status" value="1"/>
</dbReference>
<dbReference type="SUPFAM" id="SSF90123">
    <property type="entry name" value="ABC transporter transmembrane region"/>
    <property type="match status" value="1"/>
</dbReference>
<dbReference type="NCBIfam" id="NF008379">
    <property type="entry name" value="PRK11174.1"/>
    <property type="match status" value="1"/>
</dbReference>
<feature type="domain" description="ABC transporter" evidence="11">
    <location>
        <begin position="352"/>
        <end position="570"/>
    </location>
</feature>
<dbReference type="InterPro" id="IPR027417">
    <property type="entry name" value="P-loop_NTPase"/>
</dbReference>
<dbReference type="CDD" id="cd18584">
    <property type="entry name" value="ABC_6TM_AarD_CydD"/>
    <property type="match status" value="1"/>
</dbReference>
<evidence type="ECO:0000313" key="13">
    <source>
        <dbReference type="EMBL" id="QIQ20936.1"/>
    </source>
</evidence>
<dbReference type="SUPFAM" id="SSF52540">
    <property type="entry name" value="P-loop containing nucleoside triphosphate hydrolases"/>
    <property type="match status" value="1"/>
</dbReference>
<dbReference type="GO" id="GO:0005886">
    <property type="term" value="C:plasma membrane"/>
    <property type="evidence" value="ECO:0007669"/>
    <property type="project" value="UniProtKB-SubCell"/>
</dbReference>
<evidence type="ECO:0000256" key="5">
    <source>
        <dbReference type="ARBA" id="ARBA00022692"/>
    </source>
</evidence>
<feature type="transmembrane region" description="Helical" evidence="10">
    <location>
        <begin position="148"/>
        <end position="167"/>
    </location>
</feature>
<keyword evidence="14" id="KW-1185">Reference proteome</keyword>
<name>A0A6G9I9P0_9GAMM</name>
<gene>
    <name evidence="13" type="primary">cydD</name>
    <name evidence="13" type="ORF">IPMB12_04105</name>
</gene>
<reference evidence="13 14" key="1">
    <citation type="submission" date="2020-03" db="EMBL/GenBank/DDBJ databases">
        <title>Complete genome sequence of Orbus sp. IPMB12 (BCRC 80908).</title>
        <authorList>
            <person name="Lo W.-S."/>
            <person name="Chang T.-H."/>
            <person name="Kuo C.-H."/>
        </authorList>
    </citation>
    <scope>NUCLEOTIDE SEQUENCE [LARGE SCALE GENOMIC DNA]</scope>
    <source>
        <strain evidence="13 14">IPMB12</strain>
    </source>
</reference>
<keyword evidence="5 10" id="KW-0812">Transmembrane</keyword>
<feature type="transmembrane region" description="Helical" evidence="10">
    <location>
        <begin position="64"/>
        <end position="84"/>
    </location>
</feature>
<sequence length="570" mass="63619">MSLDKVKQKLLFKWLKQQAGFYKTSLRLSVLTGVISGLLIIVQAWLLATILQRLIMDGAGRADILPYFFGFLITLLLRVIFVYLREQINFFIGAKIRRSIREQVLNTLEQQGPAYINQKTTGSWSTLLIEQIEDLQDFYSRYLPQMRLAAMIPLFILVAILPVNWAAAVILFITAPLIPLFMALVGMGAADVNKRNFLALNRLSGHFLDRLRSIETIRLFNQGKKQTEEITEASENFRTRTMEVLKMAFLSSGVLEFFASVSIAVVAVYFGFSYLGELNFGSYGLGVTLFAGFFALILAPEFFQPLRDLGTYYHAKAQAVAAADSIYDFLSESSAPAELQSLETLSEPFSQIVAKDLVILSHTNQPIAGPFSFTLQQGQQVAIIGKSGEGKTSLINVLLGFLPYQGSLKISNIELNQIDKKNWRQQLSWVGQNPNLPAKTIRDNILLAAPDTSEQHLSEILQQAYVDEFTRDLPDGLDTVIGDDATRLSIGQAQRIAVARALLKPASLLLLDEPTASLDKLSAEKVKHSLQQAGKSRTVLMITHQTDKLDEFSHIWQIQNNQLIVLKGEV</sequence>
<dbReference type="FunFam" id="1.20.1560.10:FF:000039">
    <property type="entry name" value="Cysteine/glutathione ABC transporter permease/ATP-binding protein CydD"/>
    <property type="match status" value="1"/>
</dbReference>